<keyword evidence="2" id="KW-1185">Reference proteome</keyword>
<accession>A0A4Z2I575</accession>
<sequence length="84" mass="9271">MKYPLKTRGQGPPEGHPLLQVLSLALMLGIRLHLDLALVGVEKLQLLLELHSQALALSLLSLIQTKLVTENRSGTNEQHTDNQN</sequence>
<dbReference type="AlphaFoldDB" id="A0A4Z2I575"/>
<name>A0A4Z2I575_9TELE</name>
<comment type="caution">
    <text evidence="1">The sequence shown here is derived from an EMBL/GenBank/DDBJ whole genome shotgun (WGS) entry which is preliminary data.</text>
</comment>
<dbReference type="EMBL" id="SRLO01000127">
    <property type="protein sequence ID" value="TNN73209.1"/>
    <property type="molecule type" value="Genomic_DNA"/>
</dbReference>
<protein>
    <submittedName>
        <fullName evidence="1">Uncharacterized protein</fullName>
    </submittedName>
</protein>
<reference evidence="1 2" key="1">
    <citation type="submission" date="2019-03" db="EMBL/GenBank/DDBJ databases">
        <title>First draft genome of Liparis tanakae, snailfish: a comprehensive survey of snailfish specific genes.</title>
        <authorList>
            <person name="Kim W."/>
            <person name="Song I."/>
            <person name="Jeong J.-H."/>
            <person name="Kim D."/>
            <person name="Kim S."/>
            <person name="Ryu S."/>
            <person name="Song J.Y."/>
            <person name="Lee S.K."/>
        </authorList>
    </citation>
    <scope>NUCLEOTIDE SEQUENCE [LARGE SCALE GENOMIC DNA]</scope>
    <source>
        <tissue evidence="1">Muscle</tissue>
    </source>
</reference>
<evidence type="ECO:0000313" key="1">
    <source>
        <dbReference type="EMBL" id="TNN73209.1"/>
    </source>
</evidence>
<proteinExistence type="predicted"/>
<organism evidence="1 2">
    <name type="scientific">Liparis tanakae</name>
    <name type="common">Tanaka's snailfish</name>
    <dbReference type="NCBI Taxonomy" id="230148"/>
    <lineage>
        <taxon>Eukaryota</taxon>
        <taxon>Metazoa</taxon>
        <taxon>Chordata</taxon>
        <taxon>Craniata</taxon>
        <taxon>Vertebrata</taxon>
        <taxon>Euteleostomi</taxon>
        <taxon>Actinopterygii</taxon>
        <taxon>Neopterygii</taxon>
        <taxon>Teleostei</taxon>
        <taxon>Neoteleostei</taxon>
        <taxon>Acanthomorphata</taxon>
        <taxon>Eupercaria</taxon>
        <taxon>Perciformes</taxon>
        <taxon>Cottioidei</taxon>
        <taxon>Cottales</taxon>
        <taxon>Liparidae</taxon>
        <taxon>Liparis</taxon>
    </lineage>
</organism>
<dbReference type="Proteomes" id="UP000314294">
    <property type="component" value="Unassembled WGS sequence"/>
</dbReference>
<evidence type="ECO:0000313" key="2">
    <source>
        <dbReference type="Proteomes" id="UP000314294"/>
    </source>
</evidence>
<gene>
    <name evidence="1" type="ORF">EYF80_016540</name>
</gene>